<dbReference type="AlphaFoldDB" id="A0A3A1P1A7"/>
<reference evidence="2 3" key="1">
    <citation type="submission" date="2018-08" db="EMBL/GenBank/DDBJ databases">
        <title>Erythrobacter zhengii sp.nov., a bacterium isolated from deep-sea sediment.</title>
        <authorList>
            <person name="Fang C."/>
            <person name="Wu Y.-H."/>
            <person name="Sun C."/>
            <person name="Wang H."/>
            <person name="Cheng H."/>
            <person name="Meng F.-X."/>
            <person name="Wang C.-S."/>
            <person name="Xu X.-W."/>
        </authorList>
    </citation>
    <scope>NUCLEOTIDE SEQUENCE [LARGE SCALE GENOMIC DNA]</scope>
    <source>
        <strain evidence="2 3">CCTCC AB 2015396</strain>
    </source>
</reference>
<dbReference type="Proteomes" id="UP000265366">
    <property type="component" value="Unassembled WGS sequence"/>
</dbReference>
<keyword evidence="1" id="KW-0732">Signal</keyword>
<dbReference type="Pfam" id="PF19649">
    <property type="entry name" value="DUF6152"/>
    <property type="match status" value="1"/>
</dbReference>
<proteinExistence type="predicted"/>
<protein>
    <submittedName>
        <fullName evidence="2">Uncharacterized protein</fullName>
    </submittedName>
</protein>
<comment type="caution">
    <text evidence="2">The sequence shown here is derived from an EMBL/GenBank/DDBJ whole genome shotgun (WGS) entry which is preliminary data.</text>
</comment>
<organism evidence="2 3">
    <name type="scientific">Aurantiacibacter xanthus</name>
    <dbReference type="NCBI Taxonomy" id="1784712"/>
    <lineage>
        <taxon>Bacteria</taxon>
        <taxon>Pseudomonadati</taxon>
        <taxon>Pseudomonadota</taxon>
        <taxon>Alphaproteobacteria</taxon>
        <taxon>Sphingomonadales</taxon>
        <taxon>Erythrobacteraceae</taxon>
        <taxon>Aurantiacibacter</taxon>
    </lineage>
</organism>
<dbReference type="EMBL" id="QXFM01000114">
    <property type="protein sequence ID" value="RIV82933.1"/>
    <property type="molecule type" value="Genomic_DNA"/>
</dbReference>
<feature type="signal peptide" evidence="1">
    <location>
        <begin position="1"/>
        <end position="18"/>
    </location>
</feature>
<dbReference type="OrthoDB" id="8420938at2"/>
<name>A0A3A1P1A7_9SPHN</name>
<gene>
    <name evidence="2" type="ORF">D2V17_14105</name>
</gene>
<dbReference type="InterPro" id="IPR046150">
    <property type="entry name" value="DUF6152"/>
</dbReference>
<sequence length="130" mass="14222">MKKFALLLPLAAPLLALGALGPAAIPASAHHSYSMFDMQKTIVLDATVTQFRWQNPHAFIAVEVDEDGTKQRWSIEMTSPNNLVQSGWRRTSLRTGDKIRLWVHPLRSGARGASYIGVRLPDGSTLGDVG</sequence>
<accession>A0A3A1P1A7</accession>
<evidence type="ECO:0000313" key="3">
    <source>
        <dbReference type="Proteomes" id="UP000265366"/>
    </source>
</evidence>
<evidence type="ECO:0000256" key="1">
    <source>
        <dbReference type="SAM" id="SignalP"/>
    </source>
</evidence>
<dbReference type="RefSeq" id="WP_119593444.1">
    <property type="nucleotide sequence ID" value="NZ_QXFM01000114.1"/>
</dbReference>
<evidence type="ECO:0000313" key="2">
    <source>
        <dbReference type="EMBL" id="RIV82933.1"/>
    </source>
</evidence>
<keyword evidence="3" id="KW-1185">Reference proteome</keyword>
<feature type="chain" id="PRO_5017454397" evidence="1">
    <location>
        <begin position="19"/>
        <end position="130"/>
    </location>
</feature>